<dbReference type="InterPro" id="IPR011042">
    <property type="entry name" value="6-blade_b-propeller_TolB-like"/>
</dbReference>
<name>A0A5K7XGH3_9BACT</name>
<keyword evidence="4" id="KW-1185">Reference proteome</keyword>
<dbReference type="InterPro" id="IPR011041">
    <property type="entry name" value="Quinoprot_gluc/sorb_DH_b-prop"/>
</dbReference>
<feature type="region of interest" description="Disordered" evidence="1">
    <location>
        <begin position="173"/>
        <end position="202"/>
    </location>
</feature>
<dbReference type="SUPFAM" id="SSF50952">
    <property type="entry name" value="Soluble quinoprotein glucose dehydrogenase"/>
    <property type="match status" value="1"/>
</dbReference>
<feature type="domain" description="Glucose/Sorbosone dehydrogenase" evidence="2">
    <location>
        <begin position="194"/>
        <end position="339"/>
    </location>
</feature>
<feature type="domain" description="Glucose/Sorbosone dehydrogenase" evidence="2">
    <location>
        <begin position="18"/>
        <end position="176"/>
    </location>
</feature>
<dbReference type="PANTHER" id="PTHR19328:SF75">
    <property type="entry name" value="ALDOSE SUGAR DEHYDROGENASE YLII"/>
    <property type="match status" value="1"/>
</dbReference>
<dbReference type="Gene3D" id="2.120.10.30">
    <property type="entry name" value="TolB, C-terminal domain"/>
    <property type="match status" value="1"/>
</dbReference>
<dbReference type="KEGG" id="lpav:PLANPX_1681"/>
<dbReference type="InterPro" id="IPR018247">
    <property type="entry name" value="EF_Hand_1_Ca_BS"/>
</dbReference>
<dbReference type="GO" id="GO:0000272">
    <property type="term" value="P:polysaccharide catabolic process"/>
    <property type="evidence" value="ECO:0007669"/>
    <property type="project" value="InterPro"/>
</dbReference>
<gene>
    <name evidence="3" type="ORF">PLANPX_1681</name>
</gene>
<dbReference type="Gene3D" id="1.10.1330.10">
    <property type="entry name" value="Dockerin domain"/>
    <property type="match status" value="1"/>
</dbReference>
<dbReference type="SUPFAM" id="SSF63446">
    <property type="entry name" value="Type I dockerin domain"/>
    <property type="match status" value="1"/>
</dbReference>
<sequence>MFVIERGSPEWSENATAAVRVIDLTTGELQETPYLTIPGVNNIGEGGVLGLAFHPDFQNNHKFYLSLTANDDDPDSVFSEYIREYTAPSANATTANPEFTPIISWAKPDYAHNAGWIGFGPNDGYLYLMSGDGGHGDDTGPGHVEPTGNAQDITDNLLGKVLRVDVNRDDFPNDNARNYGIPYDTAQSPGNPFAPDAPGAEDPVGDNEIWAYGLRNPFRAGFDRATGDLWIGDVGQQQREEINRQLGTSTGGENYGWRIREGSLDNPNTSGDLPVTPVEPIYDYARPGTAGVDQNFTGITVFGGIAYRGPDPELQGNYFFGDTSLNRIWMLKPATETTPQEVTFLNPQLPTDEGWPLGPVALSEDAVGNIYITYMYTGEIYRIVTDKLMPGDFNADAKVDEADLAIWDGGFGITEGAAAANGDANGDGRVDSADYLIWQRNFGWSSLNVSRGTSSTVIPEPGTGVLLACGAIRLAAYRRRAQLLDGPADLA</sequence>
<evidence type="ECO:0000313" key="4">
    <source>
        <dbReference type="Proteomes" id="UP000326837"/>
    </source>
</evidence>
<proteinExistence type="predicted"/>
<dbReference type="AlphaFoldDB" id="A0A5K7XGH3"/>
<dbReference type="Pfam" id="PF07995">
    <property type="entry name" value="GSDH"/>
    <property type="match status" value="2"/>
</dbReference>
<dbReference type="GO" id="GO:0004553">
    <property type="term" value="F:hydrolase activity, hydrolyzing O-glycosyl compounds"/>
    <property type="evidence" value="ECO:0007669"/>
    <property type="project" value="InterPro"/>
</dbReference>
<dbReference type="PROSITE" id="PS00018">
    <property type="entry name" value="EF_HAND_1"/>
    <property type="match status" value="1"/>
</dbReference>
<accession>A0A5K7XGH3</accession>
<dbReference type="Proteomes" id="UP000326837">
    <property type="component" value="Chromosome"/>
</dbReference>
<dbReference type="InterPro" id="IPR002105">
    <property type="entry name" value="Dockerin_1_rpt"/>
</dbReference>
<dbReference type="Pfam" id="PF00404">
    <property type="entry name" value="Dockerin_1"/>
    <property type="match status" value="1"/>
</dbReference>
<protein>
    <recommendedName>
        <fullName evidence="2">Glucose/Sorbosone dehydrogenase domain-containing protein</fullName>
    </recommendedName>
</protein>
<dbReference type="InterPro" id="IPR036439">
    <property type="entry name" value="Dockerin_dom_sf"/>
</dbReference>
<evidence type="ECO:0000313" key="3">
    <source>
        <dbReference type="EMBL" id="BBO32069.1"/>
    </source>
</evidence>
<organism evidence="3 4">
    <name type="scientific">Lacipirellula parvula</name>
    <dbReference type="NCBI Taxonomy" id="2650471"/>
    <lineage>
        <taxon>Bacteria</taxon>
        <taxon>Pseudomonadati</taxon>
        <taxon>Planctomycetota</taxon>
        <taxon>Planctomycetia</taxon>
        <taxon>Pirellulales</taxon>
        <taxon>Lacipirellulaceae</taxon>
        <taxon>Lacipirellula</taxon>
    </lineage>
</organism>
<reference evidence="4" key="1">
    <citation type="submission" date="2019-10" db="EMBL/GenBank/DDBJ databases">
        <title>Lacipirellula parvula gen. nov., sp. nov., representing a lineage of planctomycetes widespread in freshwater anoxic habitats, and description of the family Lacipirellulaceae.</title>
        <authorList>
            <person name="Dedysh S.N."/>
            <person name="Kulichevskaya I.S."/>
            <person name="Beletsky A.V."/>
            <person name="Rakitin A.L."/>
            <person name="Mardanov A.V."/>
            <person name="Ivanova A.A."/>
            <person name="Saltykova V.X."/>
            <person name="Rijpstra W.I.C."/>
            <person name="Sinninghe Damste J.S."/>
            <person name="Ravin N.V."/>
        </authorList>
    </citation>
    <scope>NUCLEOTIDE SEQUENCE [LARGE SCALE GENOMIC DNA]</scope>
    <source>
        <strain evidence="4">PX69</strain>
    </source>
</reference>
<dbReference type="InterPro" id="IPR012938">
    <property type="entry name" value="Glc/Sorbosone_DH"/>
</dbReference>
<dbReference type="EMBL" id="AP021861">
    <property type="protein sequence ID" value="BBO32069.1"/>
    <property type="molecule type" value="Genomic_DNA"/>
</dbReference>
<evidence type="ECO:0000259" key="2">
    <source>
        <dbReference type="Pfam" id="PF07995"/>
    </source>
</evidence>
<evidence type="ECO:0000256" key="1">
    <source>
        <dbReference type="SAM" id="MobiDB-lite"/>
    </source>
</evidence>
<dbReference type="PANTHER" id="PTHR19328">
    <property type="entry name" value="HEDGEHOG-INTERACTING PROTEIN"/>
    <property type="match status" value="1"/>
</dbReference>